<feature type="domain" description="Cell wall-active antibiotics response LiaF-like C-terminal" evidence="2">
    <location>
        <begin position="118"/>
        <end position="180"/>
    </location>
</feature>
<feature type="domain" description="DUF1707" evidence="1">
    <location>
        <begin position="13"/>
        <end position="65"/>
    </location>
</feature>
<evidence type="ECO:0000259" key="1">
    <source>
        <dbReference type="Pfam" id="PF08044"/>
    </source>
</evidence>
<dbReference type="InterPro" id="IPR012551">
    <property type="entry name" value="DUF1707_SHOCT-like"/>
</dbReference>
<dbReference type="PANTHER" id="PTHR40763:SF4">
    <property type="entry name" value="DUF1707 DOMAIN-CONTAINING PROTEIN"/>
    <property type="match status" value="1"/>
</dbReference>
<dbReference type="Pfam" id="PF09922">
    <property type="entry name" value="LiaF-like_C"/>
    <property type="match status" value="1"/>
</dbReference>
<dbReference type="RefSeq" id="WP_110334963.1">
    <property type="nucleotide sequence ID" value="NZ_JBHVKT010000005.1"/>
</dbReference>
<sequence>MTEQPGARDPKQLRASDADRERVAQLLHNAMGEGRITMAELEERLGTVYAAKTLGELEPVVEDLPGMVAVPQAATQLPAVSQSRSPETRIGGKPGSTTSIAIMSGVSRKGNWVVPPQHNSFAFWGGTEIDLRKARFAERHSTITAVAIMGGVEITVPDDIHVEVTGIGIMGAFETTDKKGAAPEDSVPPDAPTVKINGFAFWGAVDVRRVPRDPKRKQVEK</sequence>
<dbReference type="PANTHER" id="PTHR40763">
    <property type="entry name" value="MEMBRANE PROTEIN-RELATED"/>
    <property type="match status" value="1"/>
</dbReference>
<dbReference type="Pfam" id="PF08044">
    <property type="entry name" value="DUF1707"/>
    <property type="match status" value="1"/>
</dbReference>
<evidence type="ECO:0000259" key="2">
    <source>
        <dbReference type="Pfam" id="PF09922"/>
    </source>
</evidence>
<accession>A0A318LTN4</accession>
<comment type="caution">
    <text evidence="3">The sequence shown here is derived from an EMBL/GenBank/DDBJ whole genome shotgun (WGS) entry which is preliminary data.</text>
</comment>
<dbReference type="AlphaFoldDB" id="A0A318LTN4"/>
<dbReference type="Proteomes" id="UP000247892">
    <property type="component" value="Unassembled WGS sequence"/>
</dbReference>
<evidence type="ECO:0000313" key="3">
    <source>
        <dbReference type="EMBL" id="PXY38094.1"/>
    </source>
</evidence>
<proteinExistence type="predicted"/>
<dbReference type="EMBL" id="MASU01000002">
    <property type="protein sequence ID" value="PXY38094.1"/>
    <property type="molecule type" value="Genomic_DNA"/>
</dbReference>
<evidence type="ECO:0000313" key="4">
    <source>
        <dbReference type="Proteomes" id="UP000247892"/>
    </source>
</evidence>
<name>A0A318LTN4_9PSEU</name>
<dbReference type="InterPro" id="IPR024425">
    <property type="entry name" value="LiaF-like_C"/>
</dbReference>
<dbReference type="OrthoDB" id="4772576at2"/>
<gene>
    <name evidence="3" type="ORF">BA062_05770</name>
</gene>
<organism evidence="3 4">
    <name type="scientific">Prauserella flavalba</name>
    <dbReference type="NCBI Taxonomy" id="1477506"/>
    <lineage>
        <taxon>Bacteria</taxon>
        <taxon>Bacillati</taxon>
        <taxon>Actinomycetota</taxon>
        <taxon>Actinomycetes</taxon>
        <taxon>Pseudonocardiales</taxon>
        <taxon>Pseudonocardiaceae</taxon>
        <taxon>Prauserella</taxon>
    </lineage>
</organism>
<protein>
    <submittedName>
        <fullName evidence="3">Uncharacterized protein</fullName>
    </submittedName>
</protein>
<reference evidence="3 4" key="1">
    <citation type="submission" date="2016-07" db="EMBL/GenBank/DDBJ databases">
        <title>Draft genome sequence of Prauserella sp. YIM 121212, isolated from alkaline soil.</title>
        <authorList>
            <person name="Ruckert C."/>
            <person name="Albersmeier A."/>
            <person name="Jiang C.-L."/>
            <person name="Jiang Y."/>
            <person name="Kalinowski J."/>
            <person name="Schneider O."/>
            <person name="Winkler A."/>
            <person name="Zotchev S.B."/>
        </authorList>
    </citation>
    <scope>NUCLEOTIDE SEQUENCE [LARGE SCALE GENOMIC DNA]</scope>
    <source>
        <strain evidence="3 4">YIM 121212</strain>
    </source>
</reference>
<keyword evidence="4" id="KW-1185">Reference proteome</keyword>